<evidence type="ECO:0000256" key="1">
    <source>
        <dbReference type="ARBA" id="ARBA00001971"/>
    </source>
</evidence>
<dbReference type="InterPro" id="IPR050121">
    <property type="entry name" value="Cytochrome_P450_monoxygenase"/>
</dbReference>
<name>A0A4Z1FZS5_9HELO</name>
<dbReference type="InterPro" id="IPR001128">
    <property type="entry name" value="Cyt_P450"/>
</dbReference>
<dbReference type="GO" id="GO:0020037">
    <property type="term" value="F:heme binding"/>
    <property type="evidence" value="ECO:0007669"/>
    <property type="project" value="InterPro"/>
</dbReference>
<sequence>MPLPLSLLAECTAFVLVGLCLIRFAREYFSPLSSIPNAGVGAPYSRLLWAFPTEFRGRITLDLPKLHEKLGPLVRIGPNEVSFYSMEMYDTVHKVNSRFKKDPRVYGEFVQGGSPALFSITDPVEHSKRRRLMGQLFNRSQMHRLEGLMLNHIDQFVQTVASSRDMVNLLPHADGNYPADFSFGHTIDALDAYSQGAELDMIAKNDEKATWMPLLTSFPGLCNTWEWVEQIVSSKTGYRTPYNKAMLDFHQWAETSWRTTLSDNANQEKPTSPFPNLIQTMVNSNLPSSTALSEATENLGPGTDTTSATLAHILWALGSNPGFQEELFQDLAAVSFSTDMTTLEGIPRLRVCVKEGIRWTGAAAAMLPRLVPAGGAEFYGHFLPENTVISSSPIWYLHDPVAFPRPKEFDPYRWLTSDGQKIRDDPLREKFYIPFSKGANICMGAHFRVHMYPLPHHRSYSDEEKKSSPVVFRHVELPNRREWVAAVPTERLMVALEPRL</sequence>
<dbReference type="Proteomes" id="UP000297910">
    <property type="component" value="Unassembled WGS sequence"/>
</dbReference>
<evidence type="ECO:0000313" key="8">
    <source>
        <dbReference type="Proteomes" id="UP000297910"/>
    </source>
</evidence>
<dbReference type="AlphaFoldDB" id="A0A4Z1FZS5"/>
<feature type="binding site" description="axial binding residue" evidence="6">
    <location>
        <position position="442"/>
    </location>
    <ligand>
        <name>heme</name>
        <dbReference type="ChEBI" id="CHEBI:30413"/>
    </ligand>
    <ligandPart>
        <name>Fe</name>
        <dbReference type="ChEBI" id="CHEBI:18248"/>
    </ligandPart>
</feature>
<comment type="similarity">
    <text evidence="2">Belongs to the cytochrome P450 family.</text>
</comment>
<dbReference type="GO" id="GO:0005506">
    <property type="term" value="F:iron ion binding"/>
    <property type="evidence" value="ECO:0007669"/>
    <property type="project" value="InterPro"/>
</dbReference>
<keyword evidence="4 6" id="KW-0408">Iron</keyword>
<dbReference type="Gene3D" id="1.10.630.10">
    <property type="entry name" value="Cytochrome P450"/>
    <property type="match status" value="1"/>
</dbReference>
<gene>
    <name evidence="7" type="ORF">BPAE_0018g00240</name>
</gene>
<dbReference type="InterPro" id="IPR002403">
    <property type="entry name" value="Cyt_P450_E_grp-IV"/>
</dbReference>
<evidence type="ECO:0000256" key="2">
    <source>
        <dbReference type="ARBA" id="ARBA00010617"/>
    </source>
</evidence>
<accession>A0A4Z1FZS5</accession>
<reference evidence="7 8" key="1">
    <citation type="submission" date="2017-12" db="EMBL/GenBank/DDBJ databases">
        <title>Comparative genomics of Botrytis spp.</title>
        <authorList>
            <person name="Valero-Jimenez C.A."/>
            <person name="Tapia P."/>
            <person name="Veloso J."/>
            <person name="Silva-Moreno E."/>
            <person name="Staats M."/>
            <person name="Valdes J.H."/>
            <person name="Van Kan J.A.L."/>
        </authorList>
    </citation>
    <scope>NUCLEOTIDE SEQUENCE [LARGE SCALE GENOMIC DNA]</scope>
    <source>
        <strain evidence="7 8">Bp0003</strain>
    </source>
</reference>
<evidence type="ECO:0000256" key="3">
    <source>
        <dbReference type="ARBA" id="ARBA00022723"/>
    </source>
</evidence>
<dbReference type="Pfam" id="PF00067">
    <property type="entry name" value="p450"/>
    <property type="match status" value="1"/>
</dbReference>
<protein>
    <recommendedName>
        <fullName evidence="9">Cytochrome P450</fullName>
    </recommendedName>
</protein>
<keyword evidence="5" id="KW-0843">Virulence</keyword>
<comment type="caution">
    <text evidence="7">The sequence shown here is derived from an EMBL/GenBank/DDBJ whole genome shotgun (WGS) entry which is preliminary data.</text>
</comment>
<dbReference type="PRINTS" id="PR00465">
    <property type="entry name" value="EP450IV"/>
</dbReference>
<evidence type="ECO:0008006" key="9">
    <source>
        <dbReference type="Google" id="ProtNLM"/>
    </source>
</evidence>
<proteinExistence type="inferred from homology"/>
<dbReference type="GO" id="GO:0004497">
    <property type="term" value="F:monooxygenase activity"/>
    <property type="evidence" value="ECO:0007669"/>
    <property type="project" value="InterPro"/>
</dbReference>
<keyword evidence="8" id="KW-1185">Reference proteome</keyword>
<evidence type="ECO:0000256" key="5">
    <source>
        <dbReference type="ARBA" id="ARBA00023026"/>
    </source>
</evidence>
<evidence type="ECO:0000256" key="4">
    <source>
        <dbReference type="ARBA" id="ARBA00023004"/>
    </source>
</evidence>
<dbReference type="InterPro" id="IPR036396">
    <property type="entry name" value="Cyt_P450_sf"/>
</dbReference>
<dbReference type="PANTHER" id="PTHR24305">
    <property type="entry name" value="CYTOCHROME P450"/>
    <property type="match status" value="1"/>
</dbReference>
<dbReference type="SUPFAM" id="SSF48264">
    <property type="entry name" value="Cytochrome P450"/>
    <property type="match status" value="1"/>
</dbReference>
<evidence type="ECO:0000256" key="6">
    <source>
        <dbReference type="PIRSR" id="PIRSR602403-1"/>
    </source>
</evidence>
<dbReference type="GO" id="GO:0016705">
    <property type="term" value="F:oxidoreductase activity, acting on paired donors, with incorporation or reduction of molecular oxygen"/>
    <property type="evidence" value="ECO:0007669"/>
    <property type="project" value="InterPro"/>
</dbReference>
<keyword evidence="6" id="KW-0349">Heme</keyword>
<evidence type="ECO:0000313" key="7">
    <source>
        <dbReference type="EMBL" id="TGO29138.1"/>
    </source>
</evidence>
<keyword evidence="3 6" id="KW-0479">Metal-binding</keyword>
<organism evidence="7 8">
    <name type="scientific">Botrytis paeoniae</name>
    <dbReference type="NCBI Taxonomy" id="278948"/>
    <lineage>
        <taxon>Eukaryota</taxon>
        <taxon>Fungi</taxon>
        <taxon>Dikarya</taxon>
        <taxon>Ascomycota</taxon>
        <taxon>Pezizomycotina</taxon>
        <taxon>Leotiomycetes</taxon>
        <taxon>Helotiales</taxon>
        <taxon>Sclerotiniaceae</taxon>
        <taxon>Botrytis</taxon>
    </lineage>
</organism>
<comment type="cofactor">
    <cofactor evidence="1 6">
        <name>heme</name>
        <dbReference type="ChEBI" id="CHEBI:30413"/>
    </cofactor>
</comment>
<dbReference type="EMBL" id="PQXI01000018">
    <property type="protein sequence ID" value="TGO29138.1"/>
    <property type="molecule type" value="Genomic_DNA"/>
</dbReference>
<dbReference type="PANTHER" id="PTHR24305:SF166">
    <property type="entry name" value="CYTOCHROME P450 12A4, MITOCHONDRIAL-RELATED"/>
    <property type="match status" value="1"/>
</dbReference>